<sequence length="294" mass="32275">MERQLYGTTVYDIASAQLSASFCPGMGGRLLVFRAKNGSDIVIPTEPHGFDVINWPRAGAYPLVPYHNRLARAKIAVGEDVVTLRPHPAAMPHTLHGPGHARPWMAGVHHANLFSMRLDYRADDDWPWDFHAEQVFELDGESLRLTMTVENRSTRPMPAGMGWHPYFASRHPIVADAGYLWPHGPDYLPGGERSRTAGNDQPVYVETAYFEAWGRARISLGGDVTATMTASPPFDFLVVHRGAPSHICVEPTTHVANAWNLGLSPSQTGAALLSPGERLTGEIEIRLSGKCDGH</sequence>
<dbReference type="GO" id="GO:0016853">
    <property type="term" value="F:isomerase activity"/>
    <property type="evidence" value="ECO:0007669"/>
    <property type="project" value="InterPro"/>
</dbReference>
<comment type="caution">
    <text evidence="1">The sequence shown here is derived from an EMBL/GenBank/DDBJ whole genome shotgun (WGS) entry which is preliminary data.</text>
</comment>
<evidence type="ECO:0000313" key="1">
    <source>
        <dbReference type="EMBL" id="CAD0215994.1"/>
    </source>
</evidence>
<dbReference type="Proteomes" id="UP000528185">
    <property type="component" value="Unassembled WGS sequence"/>
</dbReference>
<proteinExistence type="predicted"/>
<dbReference type="GO" id="GO:0005975">
    <property type="term" value="P:carbohydrate metabolic process"/>
    <property type="evidence" value="ECO:0007669"/>
    <property type="project" value="InterPro"/>
</dbReference>
<dbReference type="InterPro" id="IPR014718">
    <property type="entry name" value="GH-type_carb-bd"/>
</dbReference>
<reference evidence="1 2" key="1">
    <citation type="submission" date="2020-06" db="EMBL/GenBank/DDBJ databases">
        <authorList>
            <person name="De Coninck B."/>
            <person name="Ibrahim H."/>
        </authorList>
    </citation>
    <scope>NUCLEOTIDE SEQUENCE [LARGE SCALE GENOMIC DNA]</scope>
    <source>
        <strain evidence="1">Ag_rhizogenes_K599</strain>
    </source>
</reference>
<dbReference type="GO" id="GO:0030246">
    <property type="term" value="F:carbohydrate binding"/>
    <property type="evidence" value="ECO:0007669"/>
    <property type="project" value="InterPro"/>
</dbReference>
<dbReference type="InterPro" id="IPR011013">
    <property type="entry name" value="Gal_mutarotase_sf_dom"/>
</dbReference>
<accession>A0AAN2A7D5</accession>
<protein>
    <recommendedName>
        <fullName evidence="3">Aldose 1-epimerase</fullName>
    </recommendedName>
</protein>
<dbReference type="InterPro" id="IPR008183">
    <property type="entry name" value="Aldose_1/G6P_1-epimerase"/>
</dbReference>
<dbReference type="Gene3D" id="2.70.98.10">
    <property type="match status" value="1"/>
</dbReference>
<dbReference type="SUPFAM" id="SSF74650">
    <property type="entry name" value="Galactose mutarotase-like"/>
    <property type="match status" value="1"/>
</dbReference>
<name>A0AAN2A7D5_RHIRH</name>
<dbReference type="AlphaFoldDB" id="A0AAN2A7D5"/>
<dbReference type="EMBL" id="CAICSX020000002">
    <property type="protein sequence ID" value="CAD0215994.1"/>
    <property type="molecule type" value="Genomic_DNA"/>
</dbReference>
<evidence type="ECO:0008006" key="3">
    <source>
        <dbReference type="Google" id="ProtNLM"/>
    </source>
</evidence>
<evidence type="ECO:0000313" key="2">
    <source>
        <dbReference type="Proteomes" id="UP000528185"/>
    </source>
</evidence>
<gene>
    <name evidence="1" type="ORF">AGRHK599_LOCUS4257</name>
</gene>
<dbReference type="RefSeq" id="WP_161490927.1">
    <property type="nucleotide sequence ID" value="NZ_CAICSX020000002.1"/>
</dbReference>
<dbReference type="Pfam" id="PF01263">
    <property type="entry name" value="Aldose_epim"/>
    <property type="match status" value="1"/>
</dbReference>
<organism evidence="1 2">
    <name type="scientific">Rhizobium rhizogenes</name>
    <name type="common">Agrobacterium rhizogenes</name>
    <dbReference type="NCBI Taxonomy" id="359"/>
    <lineage>
        <taxon>Bacteria</taxon>
        <taxon>Pseudomonadati</taxon>
        <taxon>Pseudomonadota</taxon>
        <taxon>Alphaproteobacteria</taxon>
        <taxon>Hyphomicrobiales</taxon>
        <taxon>Rhizobiaceae</taxon>
        <taxon>Rhizobium/Agrobacterium group</taxon>
        <taxon>Rhizobium</taxon>
    </lineage>
</organism>